<dbReference type="InterPro" id="IPR058637">
    <property type="entry name" value="YknX-like_C"/>
</dbReference>
<dbReference type="InterPro" id="IPR058792">
    <property type="entry name" value="Beta-barrel_RND_2"/>
</dbReference>
<dbReference type="Gene3D" id="2.40.30.170">
    <property type="match status" value="1"/>
</dbReference>
<gene>
    <name evidence="6" type="ORF">VP06_20500</name>
</gene>
<organism evidence="6 7">
    <name type="scientific">Methylobacterium aquaticum</name>
    <dbReference type="NCBI Taxonomy" id="270351"/>
    <lineage>
        <taxon>Bacteria</taxon>
        <taxon>Pseudomonadati</taxon>
        <taxon>Pseudomonadota</taxon>
        <taxon>Alphaproteobacteria</taxon>
        <taxon>Hyphomicrobiales</taxon>
        <taxon>Methylobacteriaceae</taxon>
        <taxon>Methylobacterium</taxon>
    </lineage>
</organism>
<dbReference type="Proteomes" id="UP000035929">
    <property type="component" value="Unassembled WGS sequence"/>
</dbReference>
<dbReference type="AlphaFoldDB" id="A0A0J6S6S4"/>
<dbReference type="PANTHER" id="PTHR30469">
    <property type="entry name" value="MULTIDRUG RESISTANCE PROTEIN MDTA"/>
    <property type="match status" value="1"/>
</dbReference>
<dbReference type="RefSeq" id="WP_048465618.1">
    <property type="nucleotide sequence ID" value="NZ_LABX01000162.1"/>
</dbReference>
<dbReference type="InterPro" id="IPR006143">
    <property type="entry name" value="RND_pump_MFP"/>
</dbReference>
<accession>A0A0J6S6S4</accession>
<dbReference type="Pfam" id="PF25954">
    <property type="entry name" value="Beta-barrel_RND_2"/>
    <property type="match status" value="1"/>
</dbReference>
<dbReference type="PANTHER" id="PTHR30469:SF11">
    <property type="entry name" value="BLL4320 PROTEIN"/>
    <property type="match status" value="1"/>
</dbReference>
<proteinExistence type="inferred from homology"/>
<reference evidence="6 7" key="1">
    <citation type="submission" date="2015-03" db="EMBL/GenBank/DDBJ databases">
        <title>Genome sequencing of Methylobacterium aquaticum DSM16371 type strain.</title>
        <authorList>
            <person name="Chaudhry V."/>
            <person name="Patil P.B."/>
        </authorList>
    </citation>
    <scope>NUCLEOTIDE SEQUENCE [LARGE SCALE GENOMIC DNA]</scope>
    <source>
        <strain evidence="6 7">DSM 16371</strain>
    </source>
</reference>
<dbReference type="Gene3D" id="2.40.50.100">
    <property type="match status" value="1"/>
</dbReference>
<dbReference type="NCBIfam" id="TIGR01730">
    <property type="entry name" value="RND_mfp"/>
    <property type="match status" value="1"/>
</dbReference>
<evidence type="ECO:0000259" key="4">
    <source>
        <dbReference type="Pfam" id="PF25954"/>
    </source>
</evidence>
<feature type="region of interest" description="Disordered" evidence="2">
    <location>
        <begin position="1"/>
        <end position="26"/>
    </location>
</feature>
<dbReference type="GO" id="GO:0015562">
    <property type="term" value="F:efflux transmembrane transporter activity"/>
    <property type="evidence" value="ECO:0007669"/>
    <property type="project" value="TreeGrafter"/>
</dbReference>
<dbReference type="OrthoDB" id="9811754at2"/>
<dbReference type="InterPro" id="IPR058625">
    <property type="entry name" value="MdtA-like_BSH"/>
</dbReference>
<name>A0A0J6S6S4_9HYPH</name>
<dbReference type="GO" id="GO:1990281">
    <property type="term" value="C:efflux pump complex"/>
    <property type="evidence" value="ECO:0007669"/>
    <property type="project" value="TreeGrafter"/>
</dbReference>
<dbReference type="SUPFAM" id="SSF111369">
    <property type="entry name" value="HlyD-like secretion proteins"/>
    <property type="match status" value="1"/>
</dbReference>
<dbReference type="FunFam" id="2.40.30.170:FF:000010">
    <property type="entry name" value="Efflux RND transporter periplasmic adaptor subunit"/>
    <property type="match status" value="1"/>
</dbReference>
<evidence type="ECO:0000313" key="6">
    <source>
        <dbReference type="EMBL" id="KMO30910.1"/>
    </source>
</evidence>
<evidence type="ECO:0000259" key="5">
    <source>
        <dbReference type="Pfam" id="PF25989"/>
    </source>
</evidence>
<dbReference type="EMBL" id="LABX01000162">
    <property type="protein sequence ID" value="KMO30910.1"/>
    <property type="molecule type" value="Genomic_DNA"/>
</dbReference>
<dbReference type="Pfam" id="PF25917">
    <property type="entry name" value="BSH_RND"/>
    <property type="match status" value="1"/>
</dbReference>
<dbReference type="Gene3D" id="2.40.420.20">
    <property type="match status" value="1"/>
</dbReference>
<feature type="domain" description="YknX-like C-terminal permuted SH3-like" evidence="5">
    <location>
        <begin position="270"/>
        <end position="336"/>
    </location>
</feature>
<feature type="compositionally biased region" description="Basic and acidic residues" evidence="2">
    <location>
        <begin position="17"/>
        <end position="26"/>
    </location>
</feature>
<sequence>MVLSATAMLASSPIRAQDNRQDDRRDTHPAIAVQVQTSRLARAERLYRSLGEVVSVNKIDITTQRPGTIDQIFFIDSQPVAENAPLVQMDSRAAVADLRNSTAQLHLARQNLSRTQELAAKALVPLVEQQRTTAAAEAAEADFQARTVAVEILTIRAPFSGVITDRKVSAGAYVSPGQPIATLQNLDRVRVRFRVPQRLSREVRIGQTVRVTSNLGDVAVDTTVSRIDPVLDAETRLLSLEAEVDNARDVLRPGSFVRVALVLSVSENAVLVPSEALVQSLTGEYLFVVDGDRVRRATVRVGEKRDGFAEIVAGLPAGAEVVTDGQFKLQDGAAIRIVQGPANAQAPAQARGPVPPAASAGR</sequence>
<feature type="domain" description="CusB-like beta-barrel" evidence="4">
    <location>
        <begin position="191"/>
        <end position="261"/>
    </location>
</feature>
<protein>
    <submittedName>
        <fullName evidence="6">Uncharacterized protein</fullName>
    </submittedName>
</protein>
<feature type="domain" description="Multidrug resistance protein MdtA-like barrel-sandwich hybrid" evidence="3">
    <location>
        <begin position="57"/>
        <end position="180"/>
    </location>
</feature>
<evidence type="ECO:0000313" key="7">
    <source>
        <dbReference type="Proteomes" id="UP000035929"/>
    </source>
</evidence>
<comment type="caution">
    <text evidence="6">The sequence shown here is derived from an EMBL/GenBank/DDBJ whole genome shotgun (WGS) entry which is preliminary data.</text>
</comment>
<evidence type="ECO:0000259" key="3">
    <source>
        <dbReference type="Pfam" id="PF25917"/>
    </source>
</evidence>
<comment type="similarity">
    <text evidence="1">Belongs to the membrane fusion protein (MFP) (TC 8.A.1) family.</text>
</comment>
<evidence type="ECO:0000256" key="1">
    <source>
        <dbReference type="ARBA" id="ARBA00009477"/>
    </source>
</evidence>
<dbReference type="Pfam" id="PF25989">
    <property type="entry name" value="YknX_C"/>
    <property type="match status" value="1"/>
</dbReference>
<dbReference type="PATRIC" id="fig|270351.6.peg.1824"/>
<dbReference type="Gene3D" id="1.10.287.470">
    <property type="entry name" value="Helix hairpin bin"/>
    <property type="match status" value="1"/>
</dbReference>
<evidence type="ECO:0000256" key="2">
    <source>
        <dbReference type="SAM" id="MobiDB-lite"/>
    </source>
</evidence>